<comment type="caution">
    <text evidence="2">The sequence shown here is derived from an EMBL/GenBank/DDBJ whole genome shotgun (WGS) entry which is preliminary data.</text>
</comment>
<gene>
    <name evidence="2" type="ORF">HD556DRAFT_1444632</name>
</gene>
<dbReference type="RefSeq" id="XP_041159006.1">
    <property type="nucleotide sequence ID" value="XM_041306815.1"/>
</dbReference>
<dbReference type="GeneID" id="64600579"/>
<keyword evidence="3" id="KW-1185">Reference proteome</keyword>
<proteinExistence type="predicted"/>
<dbReference type="InterPro" id="IPR035992">
    <property type="entry name" value="Ricin_B-like_lectins"/>
</dbReference>
<dbReference type="InterPro" id="IPR000772">
    <property type="entry name" value="Ricin_B_lectin"/>
</dbReference>
<evidence type="ECO:0000259" key="1">
    <source>
        <dbReference type="Pfam" id="PF14200"/>
    </source>
</evidence>
<accession>A0A9P7AMN6</accession>
<sequence>MTCIQNQRIYTLRNCQGGTVIDLSGGDNYSMIGYRDHNGPNQAWIFHHNDDDDTWSIKSVGADKYLGIDGDVNDAGNGTRVVAVSFPFKWDIKNSDIQGVEGIRILLHGHKFSVDLSDNGNATEGTPIQLWTRWHGANQIWAPVERKWCSVKEQNSYAL</sequence>
<dbReference type="Proteomes" id="UP000719766">
    <property type="component" value="Unassembled WGS sequence"/>
</dbReference>
<protein>
    <submittedName>
        <fullName evidence="2">Carbohydrate-binding module family 13 protein</fullName>
    </submittedName>
</protein>
<evidence type="ECO:0000313" key="3">
    <source>
        <dbReference type="Proteomes" id="UP000719766"/>
    </source>
</evidence>
<dbReference type="SUPFAM" id="SSF50370">
    <property type="entry name" value="Ricin B-like lectins"/>
    <property type="match status" value="1"/>
</dbReference>
<organism evidence="2 3">
    <name type="scientific">Suillus plorans</name>
    <dbReference type="NCBI Taxonomy" id="116603"/>
    <lineage>
        <taxon>Eukaryota</taxon>
        <taxon>Fungi</taxon>
        <taxon>Dikarya</taxon>
        <taxon>Basidiomycota</taxon>
        <taxon>Agaricomycotina</taxon>
        <taxon>Agaricomycetes</taxon>
        <taxon>Agaricomycetidae</taxon>
        <taxon>Boletales</taxon>
        <taxon>Suillineae</taxon>
        <taxon>Suillaceae</taxon>
        <taxon>Suillus</taxon>
    </lineage>
</organism>
<reference evidence="2" key="1">
    <citation type="journal article" date="2020" name="New Phytol.">
        <title>Comparative genomics reveals dynamic genome evolution in host specialist ectomycorrhizal fungi.</title>
        <authorList>
            <person name="Lofgren L.A."/>
            <person name="Nguyen N.H."/>
            <person name="Vilgalys R."/>
            <person name="Ruytinx J."/>
            <person name="Liao H.L."/>
            <person name="Branco S."/>
            <person name="Kuo A."/>
            <person name="LaButti K."/>
            <person name="Lipzen A."/>
            <person name="Andreopoulos W."/>
            <person name="Pangilinan J."/>
            <person name="Riley R."/>
            <person name="Hundley H."/>
            <person name="Na H."/>
            <person name="Barry K."/>
            <person name="Grigoriev I.V."/>
            <person name="Stajich J.E."/>
            <person name="Kennedy P.G."/>
        </authorList>
    </citation>
    <scope>NUCLEOTIDE SEQUENCE</scope>
    <source>
        <strain evidence="2">S12</strain>
    </source>
</reference>
<dbReference type="OrthoDB" id="2131701at2759"/>
<dbReference type="CDD" id="cd23422">
    <property type="entry name" value="beta-trefoil_Ricin_MPL_CNL"/>
    <property type="match status" value="1"/>
</dbReference>
<dbReference type="EMBL" id="JABBWE010000037">
    <property type="protein sequence ID" value="KAG1792369.1"/>
    <property type="molecule type" value="Genomic_DNA"/>
</dbReference>
<dbReference type="Gene3D" id="2.80.10.50">
    <property type="match status" value="1"/>
</dbReference>
<dbReference type="Pfam" id="PF14200">
    <property type="entry name" value="RicinB_lectin_2"/>
    <property type="match status" value="1"/>
</dbReference>
<feature type="domain" description="Ricin B lectin" evidence="1">
    <location>
        <begin position="40"/>
        <end position="131"/>
    </location>
</feature>
<dbReference type="AlphaFoldDB" id="A0A9P7AMN6"/>
<name>A0A9P7AMN6_9AGAM</name>
<evidence type="ECO:0000313" key="2">
    <source>
        <dbReference type="EMBL" id="KAG1792369.1"/>
    </source>
</evidence>